<organism evidence="1 2">
    <name type="scientific">Flexibacter flexilis DSM 6793</name>
    <dbReference type="NCBI Taxonomy" id="927664"/>
    <lineage>
        <taxon>Bacteria</taxon>
        <taxon>Pseudomonadati</taxon>
        <taxon>Bacteroidota</taxon>
        <taxon>Cytophagia</taxon>
        <taxon>Cytophagales</taxon>
        <taxon>Flexibacteraceae</taxon>
        <taxon>Flexibacter</taxon>
    </lineage>
</organism>
<dbReference type="STRING" id="927664.SAMN05421780_101126"/>
<dbReference type="AlphaFoldDB" id="A0A1I1DCM1"/>
<evidence type="ECO:0008006" key="3">
    <source>
        <dbReference type="Google" id="ProtNLM"/>
    </source>
</evidence>
<evidence type="ECO:0000313" key="1">
    <source>
        <dbReference type="EMBL" id="SFB72661.1"/>
    </source>
</evidence>
<dbReference type="RefSeq" id="WP_091505736.1">
    <property type="nucleotide sequence ID" value="NZ_FOLE01000001.1"/>
</dbReference>
<keyword evidence="2" id="KW-1185">Reference proteome</keyword>
<name>A0A1I1DCM1_9BACT</name>
<sequence>MTEKIISLHKYWIYADKMRLLFRNAVKENAEEIQKESHNEIEAFVKTHLMLLGEFGIFKSFWYSSLYTVIEGYQDLKLSIPEIDELLDAENIGKLKLFRNGTYHFQKEIYNHKLLAVDQSDEFVEWIYKIHKELGNHIIKAGMSQFSEDAQKSIKNNMNSIFGVDLSNLLE</sequence>
<gene>
    <name evidence="1" type="ORF">SAMN05421780_101126</name>
</gene>
<evidence type="ECO:0000313" key="2">
    <source>
        <dbReference type="Proteomes" id="UP000199514"/>
    </source>
</evidence>
<protein>
    <recommendedName>
        <fullName evidence="3">HEPN AbiU2-like domain-containing protein</fullName>
    </recommendedName>
</protein>
<proteinExistence type="predicted"/>
<dbReference type="Proteomes" id="UP000199514">
    <property type="component" value="Unassembled WGS sequence"/>
</dbReference>
<dbReference type="EMBL" id="FOLE01000001">
    <property type="protein sequence ID" value="SFB72661.1"/>
    <property type="molecule type" value="Genomic_DNA"/>
</dbReference>
<accession>A0A1I1DCM1</accession>
<reference evidence="1 2" key="1">
    <citation type="submission" date="2016-10" db="EMBL/GenBank/DDBJ databases">
        <authorList>
            <person name="de Groot N.N."/>
        </authorList>
    </citation>
    <scope>NUCLEOTIDE SEQUENCE [LARGE SCALE GENOMIC DNA]</scope>
    <source>
        <strain evidence="1 2">DSM 6793</strain>
    </source>
</reference>
<dbReference type="OrthoDB" id="5149546at2"/>